<dbReference type="PANTHER" id="PTHR43853">
    <property type="entry name" value="3-KETOACYL-COA THIOLASE, PEROXISOMAL"/>
    <property type="match status" value="1"/>
</dbReference>
<dbReference type="CDD" id="cd00751">
    <property type="entry name" value="thiolase"/>
    <property type="match status" value="1"/>
</dbReference>
<dbReference type="InterPro" id="IPR020616">
    <property type="entry name" value="Thiolase_N"/>
</dbReference>
<keyword evidence="12" id="KW-1185">Reference proteome</keyword>
<dbReference type="NCBIfam" id="TIGR01930">
    <property type="entry name" value="AcCoA-C-Actrans"/>
    <property type="match status" value="1"/>
</dbReference>
<comment type="caution">
    <text evidence="11">The sequence shown here is derived from an EMBL/GenBank/DDBJ whole genome shotgun (WGS) entry which is preliminary data.</text>
</comment>
<evidence type="ECO:0000256" key="5">
    <source>
        <dbReference type="ARBA" id="ARBA00024073"/>
    </source>
</evidence>
<dbReference type="GO" id="GO:0033812">
    <property type="term" value="F:3-oxoadipyl-CoA thiolase activity"/>
    <property type="evidence" value="ECO:0007669"/>
    <property type="project" value="UniProtKB-EC"/>
</dbReference>
<feature type="domain" description="Thiolase N-terminal" evidence="9">
    <location>
        <begin position="8"/>
        <end position="281"/>
    </location>
</feature>
<dbReference type="EMBL" id="LKEJ01000200">
    <property type="protein sequence ID" value="KTB54495.1"/>
    <property type="molecule type" value="Genomic_DNA"/>
</dbReference>
<dbReference type="GO" id="GO:0010124">
    <property type="term" value="P:phenylacetate catabolic process"/>
    <property type="evidence" value="ECO:0007669"/>
    <property type="project" value="TreeGrafter"/>
</dbReference>
<dbReference type="PANTHER" id="PTHR43853:SF11">
    <property type="entry name" value="3-KETOACYL-COA THIOLASE FADA"/>
    <property type="match status" value="1"/>
</dbReference>
<evidence type="ECO:0000256" key="7">
    <source>
        <dbReference type="PIRSR" id="PIRSR000429-1"/>
    </source>
</evidence>
<feature type="active site" description="Proton acceptor" evidence="7">
    <location>
        <position position="401"/>
    </location>
</feature>
<dbReference type="PROSITE" id="PS00099">
    <property type="entry name" value="THIOLASE_3"/>
    <property type="match status" value="1"/>
</dbReference>
<gene>
    <name evidence="11" type="primary">fadA</name>
    <name evidence="11" type="ORF">AO067_18165</name>
</gene>
<feature type="active site" description="Proton acceptor" evidence="7">
    <location>
        <position position="371"/>
    </location>
</feature>
<proteinExistence type="inferred from homology"/>
<dbReference type="AlphaFoldDB" id="A0A0W0H133"/>
<keyword evidence="4 8" id="KW-0012">Acyltransferase</keyword>
<evidence type="ECO:0000259" key="10">
    <source>
        <dbReference type="Pfam" id="PF02803"/>
    </source>
</evidence>
<evidence type="ECO:0000313" key="11">
    <source>
        <dbReference type="EMBL" id="KTB54495.1"/>
    </source>
</evidence>
<evidence type="ECO:0000256" key="4">
    <source>
        <dbReference type="ARBA" id="ARBA00023315"/>
    </source>
</evidence>
<sequence length="415" mass="44186">MSLNPRDVVIVDFGRTPMGRSKGGMHRNTRAEDMSAHLISKLLERNDKVDPAEVEDVIWGCVNQTLEQGWNIARMASLLTQIPHTSAAQTVSRLCGSSMSALHTAAQAIMTNNGDVFVIGGVEHMGHVSMMHGVDPNPHMSLYAAKASGMMGLTAYGVDPNPHMSLYAAKASGMMGLTAEMLGKMHGITREQQDAFGLRSHQLAHKATLEGKFKDEIIPMQGYDENGFLKVFDYDETIRPDTTLESLAALKPAFNPKGGTVTAGTSSQITDGASCMIVMSAQRAQDLGIQPMAVIRSMAVAGVDPAIMGYGPVPATQKALKRAGLSIADIDFFELNEAFAAQALPVLKDLKVLDKMNEKVNLHGGAIALGHPFGCSGARISGTLLNVMKQNGGTFGVSTMCIGLGQGIATVFERV</sequence>
<keyword evidence="3 8" id="KW-0808">Transferase</keyword>
<dbReference type="GO" id="GO:0005737">
    <property type="term" value="C:cytoplasm"/>
    <property type="evidence" value="ECO:0007669"/>
    <property type="project" value="UniProtKB-ARBA"/>
</dbReference>
<dbReference type="Pfam" id="PF02803">
    <property type="entry name" value="Thiolase_C"/>
    <property type="match status" value="1"/>
</dbReference>
<evidence type="ECO:0000256" key="2">
    <source>
        <dbReference type="ARBA" id="ARBA00010982"/>
    </source>
</evidence>
<dbReference type="Proteomes" id="UP000053048">
    <property type="component" value="Unassembled WGS sequence"/>
</dbReference>
<dbReference type="SUPFAM" id="SSF53901">
    <property type="entry name" value="Thiolase-like"/>
    <property type="match status" value="2"/>
</dbReference>
<evidence type="ECO:0000259" key="9">
    <source>
        <dbReference type="Pfam" id="PF00108"/>
    </source>
</evidence>
<comment type="similarity">
    <text evidence="2 8">Belongs to the thiolase-like superfamily. Thiolase family.</text>
</comment>
<dbReference type="InterPro" id="IPR020617">
    <property type="entry name" value="Thiolase_C"/>
</dbReference>
<protein>
    <recommendedName>
        <fullName evidence="5">acetyl-CoA C-acyltransferase</fullName>
        <ecNumber evidence="5">2.3.1.16</ecNumber>
    </recommendedName>
</protein>
<dbReference type="FunFam" id="3.40.47.10:FF:000010">
    <property type="entry name" value="Acetyl-CoA acetyltransferase (Thiolase)"/>
    <property type="match status" value="1"/>
</dbReference>
<dbReference type="PROSITE" id="PS00098">
    <property type="entry name" value="THIOLASE_1"/>
    <property type="match status" value="1"/>
</dbReference>
<reference evidence="11 12" key="1">
    <citation type="submission" date="2015-09" db="EMBL/GenBank/DDBJ databases">
        <title>Genome sequence of ICMP 13104.</title>
        <authorList>
            <person name="Visnovsky S."/>
            <person name="Lu A."/>
            <person name="Panda P."/>
            <person name="Pitman A."/>
        </authorList>
    </citation>
    <scope>NUCLEOTIDE SEQUENCE [LARGE SCALE GENOMIC DNA]</scope>
    <source>
        <strain evidence="11 12">ICMP 13104</strain>
    </source>
</reference>
<evidence type="ECO:0000256" key="3">
    <source>
        <dbReference type="ARBA" id="ARBA00022679"/>
    </source>
</evidence>
<evidence type="ECO:0000256" key="1">
    <source>
        <dbReference type="ARBA" id="ARBA00005189"/>
    </source>
</evidence>
<organism evidence="11 12">
    <name type="scientific">Pseudomonas viridiflava ICMP 13104</name>
    <dbReference type="NCBI Taxonomy" id="1198305"/>
    <lineage>
        <taxon>Bacteria</taxon>
        <taxon>Pseudomonadati</taxon>
        <taxon>Pseudomonadota</taxon>
        <taxon>Gammaproteobacteria</taxon>
        <taxon>Pseudomonadales</taxon>
        <taxon>Pseudomonadaceae</taxon>
        <taxon>Pseudomonas</taxon>
    </lineage>
</organism>
<name>A0A0W0H133_PSEVI</name>
<dbReference type="PIRSF" id="PIRSF000429">
    <property type="entry name" value="Ac-CoA_Ac_transf"/>
    <property type="match status" value="1"/>
</dbReference>
<accession>A0A0W0H133</accession>
<feature type="active site" description="Acyl-thioester intermediate" evidence="7">
    <location>
        <position position="95"/>
    </location>
</feature>
<dbReference type="InterPro" id="IPR020613">
    <property type="entry name" value="Thiolase_CS"/>
</dbReference>
<dbReference type="InterPro" id="IPR016039">
    <property type="entry name" value="Thiolase-like"/>
</dbReference>
<feature type="domain" description="Thiolase C-terminal" evidence="10">
    <location>
        <begin position="290"/>
        <end position="414"/>
    </location>
</feature>
<comment type="catalytic activity">
    <reaction evidence="6">
        <text>succinyl-CoA + acetyl-CoA = 3-oxoadipyl-CoA + CoA</text>
        <dbReference type="Rhea" id="RHEA:19481"/>
        <dbReference type="ChEBI" id="CHEBI:57287"/>
        <dbReference type="ChEBI" id="CHEBI:57288"/>
        <dbReference type="ChEBI" id="CHEBI:57292"/>
        <dbReference type="ChEBI" id="CHEBI:57348"/>
        <dbReference type="EC" id="2.3.1.174"/>
    </reaction>
</comment>
<dbReference type="Pfam" id="PF00108">
    <property type="entry name" value="Thiolase_N"/>
    <property type="match status" value="1"/>
</dbReference>
<dbReference type="PROSITE" id="PS00737">
    <property type="entry name" value="THIOLASE_2"/>
    <property type="match status" value="1"/>
</dbReference>
<evidence type="ECO:0000256" key="6">
    <source>
        <dbReference type="ARBA" id="ARBA00048527"/>
    </source>
</evidence>
<evidence type="ECO:0000256" key="8">
    <source>
        <dbReference type="RuleBase" id="RU003557"/>
    </source>
</evidence>
<dbReference type="EC" id="2.3.1.16" evidence="5"/>
<dbReference type="GO" id="GO:0006635">
    <property type="term" value="P:fatty acid beta-oxidation"/>
    <property type="evidence" value="ECO:0007669"/>
    <property type="project" value="TreeGrafter"/>
</dbReference>
<dbReference type="InterPro" id="IPR020610">
    <property type="entry name" value="Thiolase_AS"/>
</dbReference>
<comment type="pathway">
    <text evidence="1">Lipid metabolism.</text>
</comment>
<dbReference type="InterPro" id="IPR050215">
    <property type="entry name" value="Thiolase-like_sf_Thiolase"/>
</dbReference>
<dbReference type="InterPro" id="IPR020615">
    <property type="entry name" value="Thiolase_acyl_enz_int_AS"/>
</dbReference>
<dbReference type="InterPro" id="IPR002155">
    <property type="entry name" value="Thiolase"/>
</dbReference>
<evidence type="ECO:0000313" key="12">
    <source>
        <dbReference type="Proteomes" id="UP000053048"/>
    </source>
</evidence>
<dbReference type="Gene3D" id="3.40.47.10">
    <property type="match status" value="2"/>
</dbReference>